<reference evidence="1" key="1">
    <citation type="submission" date="2021-01" db="EMBL/GenBank/DDBJ databases">
        <authorList>
            <person name="Sun Q."/>
        </authorList>
    </citation>
    <scope>NUCLEOTIDE SEQUENCE</scope>
    <source>
        <strain evidence="1">YIM B02566</strain>
    </source>
</reference>
<dbReference type="EMBL" id="JAENHL010000007">
    <property type="protein sequence ID" value="MBK1867275.1"/>
    <property type="molecule type" value="Genomic_DNA"/>
</dbReference>
<evidence type="ECO:0000313" key="1">
    <source>
        <dbReference type="EMBL" id="MBK1867275.1"/>
    </source>
</evidence>
<evidence type="ECO:0000313" key="2">
    <source>
        <dbReference type="Proteomes" id="UP000616151"/>
    </source>
</evidence>
<gene>
    <name evidence="1" type="ORF">JHL16_13045</name>
</gene>
<organism evidence="1 2">
    <name type="scientific">Taklimakanibacter albus</name>
    <dbReference type="NCBI Taxonomy" id="2800327"/>
    <lineage>
        <taxon>Bacteria</taxon>
        <taxon>Pseudomonadati</taxon>
        <taxon>Pseudomonadota</taxon>
        <taxon>Alphaproteobacteria</taxon>
        <taxon>Hyphomicrobiales</taxon>
        <taxon>Aestuariivirgaceae</taxon>
        <taxon>Taklimakanibacter</taxon>
    </lineage>
</organism>
<name>A0ACC5R3M8_9HYPH</name>
<sequence>MIAMTAPRSLTFELLLLALLATLWGASYTFIKLGVATIPPVTFIAARTLIAAFILLTVLRMRGLRLPHDRTTWKRFAIQAALNSVMPFTLIAWAELTIDAGLAAILNSTTPIFTFLLTLVLTRHEPSSLRKFFGVLAGMIGICLIIGVEALNGVGRELLAQLAMLIATVSYAGAAIFGRNFKDLDPMMPAAGSMLCGAVMLIPLSLVIDQPWTLSPSTSSLLALLGLAVFSTALAFCIFFRLVNTLGSVGTTAQAYLRVPIGVAIGALFLSERLTDTAWIGLVCVVAGVAAMTIPPRKRNATAVTS</sequence>
<keyword evidence="2" id="KW-1185">Reference proteome</keyword>
<proteinExistence type="predicted"/>
<comment type="caution">
    <text evidence="1">The sequence shown here is derived from an EMBL/GenBank/DDBJ whole genome shotgun (WGS) entry which is preliminary data.</text>
</comment>
<dbReference type="Proteomes" id="UP000616151">
    <property type="component" value="Unassembled WGS sequence"/>
</dbReference>
<accession>A0ACC5R3M8</accession>
<protein>
    <submittedName>
        <fullName evidence="1">EamA family transporter</fullName>
    </submittedName>
</protein>